<evidence type="ECO:0000259" key="6">
    <source>
        <dbReference type="PROSITE" id="PS50067"/>
    </source>
</evidence>
<comment type="subcellular location">
    <subcellularLocation>
        <location evidence="1">Cytoplasm</location>
        <location evidence="1">Cytoskeleton</location>
    </subcellularLocation>
</comment>
<protein>
    <submittedName>
        <fullName evidence="7">Kinesin-like protein KIN-14E</fullName>
    </submittedName>
</protein>
<comment type="similarity">
    <text evidence="5">Belongs to the TRAFAC class myosin-kinesin ATPase superfamily. Kinesin family.</text>
</comment>
<dbReference type="InterPro" id="IPR027417">
    <property type="entry name" value="P-loop_NTPase"/>
</dbReference>
<feature type="domain" description="Kinesin motor" evidence="6">
    <location>
        <begin position="1"/>
        <end position="79"/>
    </location>
</feature>
<comment type="caution">
    <text evidence="7">The sequence shown here is derived from an EMBL/GenBank/DDBJ whole genome shotgun (WGS) entry which is preliminary data.</text>
</comment>
<evidence type="ECO:0000256" key="2">
    <source>
        <dbReference type="ARBA" id="ARBA00022741"/>
    </source>
</evidence>
<dbReference type="GO" id="GO:0008017">
    <property type="term" value="F:microtubule binding"/>
    <property type="evidence" value="ECO:0007669"/>
    <property type="project" value="InterPro"/>
</dbReference>
<dbReference type="Pfam" id="PF00225">
    <property type="entry name" value="Kinesin"/>
    <property type="match status" value="1"/>
</dbReference>
<dbReference type="SUPFAM" id="SSF52540">
    <property type="entry name" value="P-loop containing nucleoside triphosphate hydrolases"/>
    <property type="match status" value="1"/>
</dbReference>
<evidence type="ECO:0000256" key="4">
    <source>
        <dbReference type="ARBA" id="ARBA00023212"/>
    </source>
</evidence>
<dbReference type="AlphaFoldDB" id="A0AAD9V6S9"/>
<accession>A0AAD9V6S9</accession>
<evidence type="ECO:0000256" key="3">
    <source>
        <dbReference type="ARBA" id="ARBA00022840"/>
    </source>
</evidence>
<reference evidence="7" key="1">
    <citation type="journal article" date="2023" name="G3 (Bethesda)">
        <title>Whole genome assembly and annotation of the endangered Caribbean coral Acropora cervicornis.</title>
        <authorList>
            <person name="Selwyn J.D."/>
            <person name="Vollmer S.V."/>
        </authorList>
    </citation>
    <scope>NUCLEOTIDE SEQUENCE</scope>
    <source>
        <strain evidence="7">K2</strain>
    </source>
</reference>
<evidence type="ECO:0000256" key="1">
    <source>
        <dbReference type="ARBA" id="ARBA00004245"/>
    </source>
</evidence>
<dbReference type="PROSITE" id="PS50067">
    <property type="entry name" value="KINESIN_MOTOR_2"/>
    <property type="match status" value="1"/>
</dbReference>
<dbReference type="Proteomes" id="UP001249851">
    <property type="component" value="Unassembled WGS sequence"/>
</dbReference>
<evidence type="ECO:0000313" key="7">
    <source>
        <dbReference type="EMBL" id="KAK2562865.1"/>
    </source>
</evidence>
<comment type="caution">
    <text evidence="5">Lacks conserved residue(s) required for the propagation of feature annotation.</text>
</comment>
<dbReference type="GO" id="GO:0005524">
    <property type="term" value="F:ATP binding"/>
    <property type="evidence" value="ECO:0007669"/>
    <property type="project" value="UniProtKB-KW"/>
</dbReference>
<dbReference type="GO" id="GO:0003777">
    <property type="term" value="F:microtubule motor activity"/>
    <property type="evidence" value="ECO:0007669"/>
    <property type="project" value="InterPro"/>
</dbReference>
<evidence type="ECO:0000256" key="5">
    <source>
        <dbReference type="PROSITE-ProRule" id="PRU00283"/>
    </source>
</evidence>
<dbReference type="PANTHER" id="PTHR47972:SF16">
    <property type="entry name" value="KINESIN-LIKE PROTEIN"/>
    <property type="match status" value="1"/>
</dbReference>
<dbReference type="PANTHER" id="PTHR47972">
    <property type="entry name" value="KINESIN-LIKE PROTEIN KLP-3"/>
    <property type="match status" value="1"/>
</dbReference>
<keyword evidence="4" id="KW-0963">Cytoplasm</keyword>
<keyword evidence="8" id="KW-1185">Reference proteome</keyword>
<dbReference type="Gene3D" id="3.40.850.10">
    <property type="entry name" value="Kinesin motor domain"/>
    <property type="match status" value="1"/>
</dbReference>
<organism evidence="7 8">
    <name type="scientific">Acropora cervicornis</name>
    <name type="common">Staghorn coral</name>
    <dbReference type="NCBI Taxonomy" id="6130"/>
    <lineage>
        <taxon>Eukaryota</taxon>
        <taxon>Metazoa</taxon>
        <taxon>Cnidaria</taxon>
        <taxon>Anthozoa</taxon>
        <taxon>Hexacorallia</taxon>
        <taxon>Scleractinia</taxon>
        <taxon>Astrocoeniina</taxon>
        <taxon>Acroporidae</taxon>
        <taxon>Acropora</taxon>
    </lineage>
</organism>
<dbReference type="InterPro" id="IPR036961">
    <property type="entry name" value="Kinesin_motor_dom_sf"/>
</dbReference>
<dbReference type="EMBL" id="JARQWQ010000027">
    <property type="protein sequence ID" value="KAK2562865.1"/>
    <property type="molecule type" value="Genomic_DNA"/>
</dbReference>
<name>A0AAD9V6S9_ACRCE</name>
<keyword evidence="2" id="KW-0547">Nucleotide-binding</keyword>
<proteinExistence type="inferred from homology"/>
<sequence length="79" mass="9035">MHSLTDFTYTMIGDKELKSPGIAPRAMEAIYKLMEEQKSKFSFKVQVYMLELYVDRLIDLLAPAGKEVSFKVLSILSND</sequence>
<dbReference type="InterPro" id="IPR027640">
    <property type="entry name" value="Kinesin-like_fam"/>
</dbReference>
<dbReference type="InterPro" id="IPR001752">
    <property type="entry name" value="Kinesin_motor_dom"/>
</dbReference>
<reference evidence="7" key="2">
    <citation type="journal article" date="2023" name="Science">
        <title>Genomic signatures of disease resistance in endangered staghorn corals.</title>
        <authorList>
            <person name="Vollmer S.V."/>
            <person name="Selwyn J.D."/>
            <person name="Despard B.A."/>
            <person name="Roesel C.L."/>
        </authorList>
    </citation>
    <scope>NUCLEOTIDE SEQUENCE</scope>
    <source>
        <strain evidence="7">K2</strain>
    </source>
</reference>
<gene>
    <name evidence="7" type="ORF">P5673_013828</name>
</gene>
<evidence type="ECO:0000313" key="8">
    <source>
        <dbReference type="Proteomes" id="UP001249851"/>
    </source>
</evidence>
<dbReference type="GO" id="GO:0005856">
    <property type="term" value="C:cytoskeleton"/>
    <property type="evidence" value="ECO:0007669"/>
    <property type="project" value="UniProtKB-SubCell"/>
</dbReference>
<dbReference type="GO" id="GO:0007018">
    <property type="term" value="P:microtubule-based movement"/>
    <property type="evidence" value="ECO:0007669"/>
    <property type="project" value="InterPro"/>
</dbReference>
<keyword evidence="3" id="KW-0067">ATP-binding</keyword>
<keyword evidence="4" id="KW-0206">Cytoskeleton</keyword>